<dbReference type="Gene3D" id="1.10.238.10">
    <property type="entry name" value="EF-hand"/>
    <property type="match status" value="1"/>
</dbReference>
<dbReference type="InterPro" id="IPR011992">
    <property type="entry name" value="EF-hand-dom_pair"/>
</dbReference>
<dbReference type="PANTHER" id="PTHR23048">
    <property type="entry name" value="MYOSIN LIGHT CHAIN 1, 3"/>
    <property type="match status" value="1"/>
</dbReference>
<feature type="domain" description="EF-hand" evidence="3">
    <location>
        <begin position="29"/>
        <end position="63"/>
    </location>
</feature>
<dbReference type="EMBL" id="OC941075">
    <property type="protein sequence ID" value="CAD7662086.1"/>
    <property type="molecule type" value="Genomic_DNA"/>
</dbReference>
<dbReference type="Pfam" id="PF13499">
    <property type="entry name" value="EF-hand_7"/>
    <property type="match status" value="1"/>
</dbReference>
<evidence type="ECO:0000313" key="5">
    <source>
        <dbReference type="Proteomes" id="UP000728032"/>
    </source>
</evidence>
<evidence type="ECO:0000256" key="1">
    <source>
        <dbReference type="ARBA" id="ARBA00022737"/>
    </source>
</evidence>
<proteinExistence type="predicted"/>
<organism evidence="4">
    <name type="scientific">Oppiella nova</name>
    <dbReference type="NCBI Taxonomy" id="334625"/>
    <lineage>
        <taxon>Eukaryota</taxon>
        <taxon>Metazoa</taxon>
        <taxon>Ecdysozoa</taxon>
        <taxon>Arthropoda</taxon>
        <taxon>Chelicerata</taxon>
        <taxon>Arachnida</taxon>
        <taxon>Acari</taxon>
        <taxon>Acariformes</taxon>
        <taxon>Sarcoptiformes</taxon>
        <taxon>Oribatida</taxon>
        <taxon>Brachypylina</taxon>
        <taxon>Oppioidea</taxon>
        <taxon>Oppiidae</taxon>
        <taxon>Oppiella</taxon>
    </lineage>
</organism>
<keyword evidence="5" id="KW-1185">Reference proteome</keyword>
<evidence type="ECO:0000313" key="4">
    <source>
        <dbReference type="EMBL" id="CAD7662086.1"/>
    </source>
</evidence>
<dbReference type="OrthoDB" id="26525at2759"/>
<reference evidence="4" key="1">
    <citation type="submission" date="2020-11" db="EMBL/GenBank/DDBJ databases">
        <authorList>
            <person name="Tran Van P."/>
        </authorList>
    </citation>
    <scope>NUCLEOTIDE SEQUENCE</scope>
</reference>
<feature type="domain" description="EF-hand" evidence="3">
    <location>
        <begin position="1"/>
        <end position="28"/>
    </location>
</feature>
<evidence type="ECO:0000256" key="2">
    <source>
        <dbReference type="ARBA" id="ARBA00022837"/>
    </source>
</evidence>
<dbReference type="InterPro" id="IPR002048">
    <property type="entry name" value="EF_hand_dom"/>
</dbReference>
<name>A0A7R9MKS5_9ACAR</name>
<dbReference type="PROSITE" id="PS50222">
    <property type="entry name" value="EF_HAND_2"/>
    <property type="match status" value="2"/>
</dbReference>
<accession>A0A7R9MKS5</accession>
<dbReference type="CDD" id="cd00051">
    <property type="entry name" value="EFh"/>
    <property type="match status" value="1"/>
</dbReference>
<feature type="non-terminal residue" evidence="4">
    <location>
        <position position="1"/>
    </location>
</feature>
<dbReference type="FunFam" id="1.10.238.10:FF:000001">
    <property type="entry name" value="Calmodulin 1"/>
    <property type="match status" value="1"/>
</dbReference>
<keyword evidence="2" id="KW-0106">Calcium</keyword>
<dbReference type="InterPro" id="IPR050230">
    <property type="entry name" value="CALM/Myosin/TropC-like"/>
</dbReference>
<protein>
    <recommendedName>
        <fullName evidence="3">EF-hand domain-containing protein</fullName>
    </recommendedName>
</protein>
<dbReference type="PROSITE" id="PS00018">
    <property type="entry name" value="EF_HAND_1"/>
    <property type="match status" value="2"/>
</dbReference>
<dbReference type="EMBL" id="CAJPVJ010026250">
    <property type="protein sequence ID" value="CAG2179222.1"/>
    <property type="molecule type" value="Genomic_DNA"/>
</dbReference>
<dbReference type="AlphaFoldDB" id="A0A7R9MKS5"/>
<dbReference type="GO" id="GO:0016460">
    <property type="term" value="C:myosin II complex"/>
    <property type="evidence" value="ECO:0007669"/>
    <property type="project" value="TreeGrafter"/>
</dbReference>
<sequence length="63" mass="7173">AFKVFDRDGNGFISIDDLKHAINGIDDPLTNEEFDEMVNEIDGNDNQEINYEELITLMTSAHQ</sequence>
<dbReference type="SUPFAM" id="SSF47473">
    <property type="entry name" value="EF-hand"/>
    <property type="match status" value="1"/>
</dbReference>
<keyword evidence="1" id="KW-0677">Repeat</keyword>
<gene>
    <name evidence="4" type="ORF">ONB1V03_LOCUS18646</name>
</gene>
<dbReference type="PANTHER" id="PTHR23048:SF0">
    <property type="entry name" value="CALMODULIN LIKE 3"/>
    <property type="match status" value="1"/>
</dbReference>
<dbReference type="SMART" id="SM00054">
    <property type="entry name" value="EFh"/>
    <property type="match status" value="2"/>
</dbReference>
<dbReference type="InterPro" id="IPR018247">
    <property type="entry name" value="EF_Hand_1_Ca_BS"/>
</dbReference>
<dbReference type="Proteomes" id="UP000728032">
    <property type="component" value="Unassembled WGS sequence"/>
</dbReference>
<evidence type="ECO:0000259" key="3">
    <source>
        <dbReference type="PROSITE" id="PS50222"/>
    </source>
</evidence>
<dbReference type="GO" id="GO:0005509">
    <property type="term" value="F:calcium ion binding"/>
    <property type="evidence" value="ECO:0007669"/>
    <property type="project" value="InterPro"/>
</dbReference>